<dbReference type="AlphaFoldDB" id="A0A1Y1Y7I9"/>
<name>A0A1Y1Y7I9_9PLEO</name>
<gene>
    <name evidence="2" type="ORF">BCR34DRAFT_235161</name>
</gene>
<evidence type="ECO:0000256" key="1">
    <source>
        <dbReference type="SAM" id="MobiDB-lite"/>
    </source>
</evidence>
<keyword evidence="3" id="KW-1185">Reference proteome</keyword>
<evidence type="ECO:0000313" key="3">
    <source>
        <dbReference type="Proteomes" id="UP000193144"/>
    </source>
</evidence>
<protein>
    <submittedName>
        <fullName evidence="2">Uncharacterized protein</fullName>
    </submittedName>
</protein>
<organism evidence="2 3">
    <name type="scientific">Clohesyomyces aquaticus</name>
    <dbReference type="NCBI Taxonomy" id="1231657"/>
    <lineage>
        <taxon>Eukaryota</taxon>
        <taxon>Fungi</taxon>
        <taxon>Dikarya</taxon>
        <taxon>Ascomycota</taxon>
        <taxon>Pezizomycotina</taxon>
        <taxon>Dothideomycetes</taxon>
        <taxon>Pleosporomycetidae</taxon>
        <taxon>Pleosporales</taxon>
        <taxon>Lindgomycetaceae</taxon>
        <taxon>Clohesyomyces</taxon>
    </lineage>
</organism>
<evidence type="ECO:0000313" key="2">
    <source>
        <dbReference type="EMBL" id="ORX93696.1"/>
    </source>
</evidence>
<comment type="caution">
    <text evidence="2">The sequence shown here is derived from an EMBL/GenBank/DDBJ whole genome shotgun (WGS) entry which is preliminary data.</text>
</comment>
<sequence>MHSDDVKSSGPGPLNNHRTTNDEEPKGLSRDVFPFLRLPRELRDQIYNLLLEELDNRGDQNARIERRHLVHFKNPTAVSFLVILHYESLCIDRQVAAEALEALLKNHTVYLSCGPFVLKQILSIISESEQGKKWLKWLKKIELDWATFPNLRFYPAKPKADHESWWGAVDRDLKDNEYVSGTWNGHCLEENLWDYDGEGYDDNFFESGDTSLHPSIDDGRALPNPDVDPFGFSSHDPFSDPIDEPSYVEEYQDDLYTKLDLLVDLEVTPLFDFFSSSLFTLSSITIPLFFISKPSFQYRYRASVLPLRLRYWGHILVHALLLLSPPNPNILPKLDEVRVNYTAKDVWAAMEPCDDLTRMAKEGIFRRDDDEGRDGEAEVFNAVKAELAKKGVDIEKELDVQTTLIRFGGDADALDPYKLGDELEVVFTRRAKKEESARG</sequence>
<accession>A0A1Y1Y7I9</accession>
<dbReference type="EMBL" id="MCFA01000331">
    <property type="protein sequence ID" value="ORX93696.1"/>
    <property type="molecule type" value="Genomic_DNA"/>
</dbReference>
<dbReference type="Proteomes" id="UP000193144">
    <property type="component" value="Unassembled WGS sequence"/>
</dbReference>
<dbReference type="OrthoDB" id="62952at2759"/>
<reference evidence="2 3" key="1">
    <citation type="submission" date="2016-07" db="EMBL/GenBank/DDBJ databases">
        <title>Pervasive Adenine N6-methylation of Active Genes in Fungi.</title>
        <authorList>
            <consortium name="DOE Joint Genome Institute"/>
            <person name="Mondo S.J."/>
            <person name="Dannebaum R.O."/>
            <person name="Kuo R.C."/>
            <person name="Labutti K."/>
            <person name="Haridas S."/>
            <person name="Kuo A."/>
            <person name="Salamov A."/>
            <person name="Ahrendt S.R."/>
            <person name="Lipzen A."/>
            <person name="Sullivan W."/>
            <person name="Andreopoulos W.B."/>
            <person name="Clum A."/>
            <person name="Lindquist E."/>
            <person name="Daum C."/>
            <person name="Ramamoorthy G.K."/>
            <person name="Gryganskyi A."/>
            <person name="Culley D."/>
            <person name="Magnuson J.K."/>
            <person name="James T.Y."/>
            <person name="O'Malley M.A."/>
            <person name="Stajich J.E."/>
            <person name="Spatafora J.W."/>
            <person name="Visel A."/>
            <person name="Grigoriev I.V."/>
        </authorList>
    </citation>
    <scope>NUCLEOTIDE SEQUENCE [LARGE SCALE GENOMIC DNA]</scope>
    <source>
        <strain evidence="2 3">CBS 115471</strain>
    </source>
</reference>
<proteinExistence type="predicted"/>
<feature type="region of interest" description="Disordered" evidence="1">
    <location>
        <begin position="1"/>
        <end position="27"/>
    </location>
</feature>